<dbReference type="EMBL" id="VSSQ01006748">
    <property type="protein sequence ID" value="MPM33738.1"/>
    <property type="molecule type" value="Genomic_DNA"/>
</dbReference>
<comment type="caution">
    <text evidence="1">The sequence shown here is derived from an EMBL/GenBank/DDBJ whole genome shotgun (WGS) entry which is preliminary data.</text>
</comment>
<name>A0A644Z0B8_9ZZZZ</name>
<proteinExistence type="predicted"/>
<reference evidence="1" key="1">
    <citation type="submission" date="2019-08" db="EMBL/GenBank/DDBJ databases">
        <authorList>
            <person name="Kucharzyk K."/>
            <person name="Murdoch R.W."/>
            <person name="Higgins S."/>
            <person name="Loffler F."/>
        </authorList>
    </citation>
    <scope>NUCLEOTIDE SEQUENCE</scope>
</reference>
<sequence length="178" mass="20092">MNTFRNLFQSLGSVVNGIERGHSCQQCLSSTNIGRGLFALDVLFPCLQGHAQCILAVNVFRYANDPPRHTAFILITRSKKSSRRTTEKHGNSKSLAAAESNISSPLARRCQQYERHQVRGNSHFAIRCVCFFHKTPVIFHISVAVGILYDDAKIFFLRIETFVIPHFNFDACHSHSRA</sequence>
<accession>A0A644Z0B8</accession>
<gene>
    <name evidence="1" type="ORF">SDC9_80316</name>
</gene>
<evidence type="ECO:0000313" key="1">
    <source>
        <dbReference type="EMBL" id="MPM33738.1"/>
    </source>
</evidence>
<organism evidence="1">
    <name type="scientific">bioreactor metagenome</name>
    <dbReference type="NCBI Taxonomy" id="1076179"/>
    <lineage>
        <taxon>unclassified sequences</taxon>
        <taxon>metagenomes</taxon>
        <taxon>ecological metagenomes</taxon>
    </lineage>
</organism>
<protein>
    <submittedName>
        <fullName evidence="1">Uncharacterized protein</fullName>
    </submittedName>
</protein>
<dbReference type="AlphaFoldDB" id="A0A644Z0B8"/>